<reference evidence="3" key="3">
    <citation type="submission" date="2015-06" db="UniProtKB">
        <authorList>
            <consortium name="EnsemblMetazoa"/>
        </authorList>
    </citation>
    <scope>IDENTIFICATION</scope>
</reference>
<proteinExistence type="predicted"/>
<dbReference type="Proteomes" id="UP000014760">
    <property type="component" value="Unassembled WGS sequence"/>
</dbReference>
<evidence type="ECO:0000256" key="1">
    <source>
        <dbReference type="SAM" id="Coils"/>
    </source>
</evidence>
<dbReference type="HOGENOM" id="CLU_544289_0_0_1"/>
<sequence length="501" mass="56781">MPPDTPGAKYFQKFLSGVKKAISSEKSGSIQKGLLKVLHSMALRVEHVPESLLPSFLSSVADCHSVLRNSVTDAMMRDILLRLVNKKYFNHLLPLAQHLSSALQNSGEGNKISLSCYAALWNAVIKVHSPPIDPFMTLTVRLAALSFHIQCQPFSKFAEKLRISLQVFSDELKKHPSREVNIDVLSSFMKDVVNNYFQQHLEVLELYVGLTLCYLRVAILVLNDPKTTILQVCDRDVGSFNVIYQGLTEIVQDSEDVNFTSVEELITESPSILKDFCDIALKISKDWKTLHHLDLINMQIIHPDADEKSMYQYVAVILRSLDRTLDCLKSQADLKEEEIKMLLDNARDVSEKFEHVIEGDRKKGDLLLKLANLSYKIGRWGYQQKLFSDALPFFTVAFESFSKVKEAAGNAEKSFEALVDCQRRSERYQDAMATVIDGLHGNEQLLTSLARTWVQLKMKCSEDDPTLSRTLAECYLEKYPKTTLSKEDMLTVELDEWTTAG</sequence>
<reference evidence="2 4" key="2">
    <citation type="journal article" date="2013" name="Nature">
        <title>Insights into bilaterian evolution from three spiralian genomes.</title>
        <authorList>
            <person name="Simakov O."/>
            <person name="Marletaz F."/>
            <person name="Cho S.J."/>
            <person name="Edsinger-Gonzales E."/>
            <person name="Havlak P."/>
            <person name="Hellsten U."/>
            <person name="Kuo D.H."/>
            <person name="Larsson T."/>
            <person name="Lv J."/>
            <person name="Arendt D."/>
            <person name="Savage R."/>
            <person name="Osoegawa K."/>
            <person name="de Jong P."/>
            <person name="Grimwood J."/>
            <person name="Chapman J.A."/>
            <person name="Shapiro H."/>
            <person name="Aerts A."/>
            <person name="Otillar R.P."/>
            <person name="Terry A.Y."/>
            <person name="Boore J.L."/>
            <person name="Grigoriev I.V."/>
            <person name="Lindberg D.R."/>
            <person name="Seaver E.C."/>
            <person name="Weisblat D.A."/>
            <person name="Putnam N.H."/>
            <person name="Rokhsar D.S."/>
        </authorList>
    </citation>
    <scope>NUCLEOTIDE SEQUENCE</scope>
    <source>
        <strain evidence="2 4">I ESC-2004</strain>
    </source>
</reference>
<evidence type="ECO:0000313" key="3">
    <source>
        <dbReference type="EnsemblMetazoa" id="CapteP188263"/>
    </source>
</evidence>
<dbReference type="EMBL" id="KB310318">
    <property type="protein sequence ID" value="ELT91867.1"/>
    <property type="molecule type" value="Genomic_DNA"/>
</dbReference>
<feature type="coiled-coil region" evidence="1">
    <location>
        <begin position="318"/>
        <end position="352"/>
    </location>
</feature>
<keyword evidence="1" id="KW-0175">Coiled coil</keyword>
<keyword evidence="4" id="KW-1185">Reference proteome</keyword>
<reference evidence="4" key="1">
    <citation type="submission" date="2012-12" db="EMBL/GenBank/DDBJ databases">
        <authorList>
            <person name="Hellsten U."/>
            <person name="Grimwood J."/>
            <person name="Chapman J.A."/>
            <person name="Shapiro H."/>
            <person name="Aerts A."/>
            <person name="Otillar R.P."/>
            <person name="Terry A.Y."/>
            <person name="Boore J.L."/>
            <person name="Simakov O."/>
            <person name="Marletaz F."/>
            <person name="Cho S.-J."/>
            <person name="Edsinger-Gonzales E."/>
            <person name="Havlak P."/>
            <person name="Kuo D.-H."/>
            <person name="Larsson T."/>
            <person name="Lv J."/>
            <person name="Arendt D."/>
            <person name="Savage R."/>
            <person name="Osoegawa K."/>
            <person name="de Jong P."/>
            <person name="Lindberg D.R."/>
            <person name="Seaver E.C."/>
            <person name="Weisblat D.A."/>
            <person name="Putnam N.H."/>
            <person name="Grigoriev I.V."/>
            <person name="Rokhsar D.S."/>
        </authorList>
    </citation>
    <scope>NUCLEOTIDE SEQUENCE</scope>
    <source>
        <strain evidence="4">I ESC-2004</strain>
    </source>
</reference>
<evidence type="ECO:0000313" key="2">
    <source>
        <dbReference type="EMBL" id="ELT91867.1"/>
    </source>
</evidence>
<protein>
    <submittedName>
        <fullName evidence="2 3">Uncharacterized protein</fullName>
    </submittedName>
</protein>
<gene>
    <name evidence="2" type="ORF">CAPTEDRAFT_188263</name>
</gene>
<evidence type="ECO:0000313" key="4">
    <source>
        <dbReference type="Proteomes" id="UP000014760"/>
    </source>
</evidence>
<dbReference type="EnsemblMetazoa" id="CapteT188263">
    <property type="protein sequence ID" value="CapteP188263"/>
    <property type="gene ID" value="CapteG188263"/>
</dbReference>
<name>R7TEG6_CAPTE</name>
<dbReference type="EMBL" id="AMQN01002889">
    <property type="status" value="NOT_ANNOTATED_CDS"/>
    <property type="molecule type" value="Genomic_DNA"/>
</dbReference>
<dbReference type="AlphaFoldDB" id="R7TEG6"/>
<accession>R7TEG6</accession>
<organism evidence="2">
    <name type="scientific">Capitella teleta</name>
    <name type="common">Polychaete worm</name>
    <dbReference type="NCBI Taxonomy" id="283909"/>
    <lineage>
        <taxon>Eukaryota</taxon>
        <taxon>Metazoa</taxon>
        <taxon>Spiralia</taxon>
        <taxon>Lophotrochozoa</taxon>
        <taxon>Annelida</taxon>
        <taxon>Polychaeta</taxon>
        <taxon>Sedentaria</taxon>
        <taxon>Scolecida</taxon>
        <taxon>Capitellidae</taxon>
        <taxon>Capitella</taxon>
    </lineage>
</organism>